<dbReference type="SUPFAM" id="SSF52317">
    <property type="entry name" value="Class I glutamine amidotransferase-like"/>
    <property type="match status" value="1"/>
</dbReference>
<evidence type="ECO:0000313" key="6">
    <source>
        <dbReference type="Proteomes" id="UP001438707"/>
    </source>
</evidence>
<evidence type="ECO:0000259" key="4">
    <source>
        <dbReference type="Pfam" id="PF01965"/>
    </source>
</evidence>
<dbReference type="PANTHER" id="PTHR48094">
    <property type="entry name" value="PROTEIN/NUCLEIC ACID DEGLYCASE DJ-1-RELATED"/>
    <property type="match status" value="1"/>
</dbReference>
<dbReference type="AlphaFoldDB" id="A0AAW1S0I9"/>
<reference evidence="5 6" key="1">
    <citation type="journal article" date="2024" name="Nat. Commun.">
        <title>Phylogenomics reveals the evolutionary origins of lichenization in chlorophyte algae.</title>
        <authorList>
            <person name="Puginier C."/>
            <person name="Libourel C."/>
            <person name="Otte J."/>
            <person name="Skaloud P."/>
            <person name="Haon M."/>
            <person name="Grisel S."/>
            <person name="Petersen M."/>
            <person name="Berrin J.G."/>
            <person name="Delaux P.M."/>
            <person name="Dal Grande F."/>
            <person name="Keller J."/>
        </authorList>
    </citation>
    <scope>NUCLEOTIDE SEQUENCE [LARGE SCALE GENOMIC DNA]</scope>
    <source>
        <strain evidence="5 6">SAG 2145</strain>
    </source>
</reference>
<keyword evidence="6" id="KW-1185">Reference proteome</keyword>
<dbReference type="InterPro" id="IPR050325">
    <property type="entry name" value="Prot/Nucl_acid_deglycase"/>
</dbReference>
<dbReference type="InterPro" id="IPR002818">
    <property type="entry name" value="DJ-1/PfpI"/>
</dbReference>
<accession>A0AAW1S0I9</accession>
<keyword evidence="1" id="KW-0346">Stress response</keyword>
<dbReference type="EMBL" id="JALJOS010000005">
    <property type="protein sequence ID" value="KAK9839173.1"/>
    <property type="molecule type" value="Genomic_DNA"/>
</dbReference>
<dbReference type="Pfam" id="PF01965">
    <property type="entry name" value="DJ-1_PfpI"/>
    <property type="match status" value="1"/>
</dbReference>
<comment type="caution">
    <text evidence="5">The sequence shown here is derived from an EMBL/GenBank/DDBJ whole genome shotgun (WGS) entry which is preliminary data.</text>
</comment>
<dbReference type="GO" id="GO:0005737">
    <property type="term" value="C:cytoplasm"/>
    <property type="evidence" value="ECO:0007669"/>
    <property type="project" value="TreeGrafter"/>
</dbReference>
<protein>
    <recommendedName>
        <fullName evidence="4">DJ-1/PfpI domain-containing protein</fullName>
    </recommendedName>
</protein>
<name>A0AAW1S0I9_9CHLO</name>
<dbReference type="InterPro" id="IPR029062">
    <property type="entry name" value="Class_I_gatase-like"/>
</dbReference>
<dbReference type="CDD" id="cd03141">
    <property type="entry name" value="GATase1_Hsp31_like"/>
    <property type="match status" value="1"/>
</dbReference>
<comment type="similarity">
    <text evidence="3">Belongs to the peptidase C56 family. HSP31-like subfamily.</text>
</comment>
<keyword evidence="2" id="KW-0456">Lyase</keyword>
<dbReference type="Gene3D" id="3.40.50.880">
    <property type="match status" value="1"/>
</dbReference>
<dbReference type="PANTHER" id="PTHR48094:SF11">
    <property type="entry name" value="GLUTATHIONE-INDEPENDENT GLYOXALASE HSP31-RELATED"/>
    <property type="match status" value="1"/>
</dbReference>
<dbReference type="GO" id="GO:0019172">
    <property type="term" value="F:glyoxalase III activity"/>
    <property type="evidence" value="ECO:0007669"/>
    <property type="project" value="TreeGrafter"/>
</dbReference>
<evidence type="ECO:0000256" key="1">
    <source>
        <dbReference type="ARBA" id="ARBA00023016"/>
    </source>
</evidence>
<evidence type="ECO:0000313" key="5">
    <source>
        <dbReference type="EMBL" id="KAK9839173.1"/>
    </source>
</evidence>
<sequence length="285" mass="29766">MAIGKVLILATSVNKVKDTASGCWVEEVAAPYYAFKTRGIQVDVASVQGGEIPWDPNSMKGDFFTPTAQAFSNDAEAKEKCTKSAALSSISSIDGYDGLFIPGGHGIVFDGPGNKAVADLIAKFWQAGKVVSAVCHGPVALAGVQIGGKPLVSGKKVTGFSNAEEKDVGKVDEMPFLLEDRLKEDGGIYQAMPNWHSHTVTDGKLITGQNPQSSERVGNAVADAIIGTIDNPITIGSNAHKRAAGGGNEYLSGVADGVTVEDPQHLAATAPNKDFKAHEKSVTQT</sequence>
<feature type="domain" description="DJ-1/PfpI" evidence="4">
    <location>
        <begin position="27"/>
        <end position="221"/>
    </location>
</feature>
<evidence type="ECO:0000256" key="3">
    <source>
        <dbReference type="ARBA" id="ARBA00038493"/>
    </source>
</evidence>
<organism evidence="5 6">
    <name type="scientific">Apatococcus lobatus</name>
    <dbReference type="NCBI Taxonomy" id="904363"/>
    <lineage>
        <taxon>Eukaryota</taxon>
        <taxon>Viridiplantae</taxon>
        <taxon>Chlorophyta</taxon>
        <taxon>core chlorophytes</taxon>
        <taxon>Trebouxiophyceae</taxon>
        <taxon>Chlorellales</taxon>
        <taxon>Chlorellaceae</taxon>
        <taxon>Apatococcus</taxon>
    </lineage>
</organism>
<proteinExistence type="inferred from homology"/>
<dbReference type="GO" id="GO:0019243">
    <property type="term" value="P:methylglyoxal catabolic process to D-lactate via S-lactoyl-glutathione"/>
    <property type="evidence" value="ECO:0007669"/>
    <property type="project" value="TreeGrafter"/>
</dbReference>
<dbReference type="Proteomes" id="UP001438707">
    <property type="component" value="Unassembled WGS sequence"/>
</dbReference>
<evidence type="ECO:0000256" key="2">
    <source>
        <dbReference type="ARBA" id="ARBA00023239"/>
    </source>
</evidence>
<gene>
    <name evidence="5" type="ORF">WJX74_010951</name>
</gene>